<dbReference type="PANTHER" id="PTHR43280">
    <property type="entry name" value="ARAC-FAMILY TRANSCRIPTIONAL REGULATOR"/>
    <property type="match status" value="1"/>
</dbReference>
<dbReference type="Pfam" id="PF02311">
    <property type="entry name" value="AraC_binding"/>
    <property type="match status" value="1"/>
</dbReference>
<dbReference type="Gene3D" id="1.10.10.60">
    <property type="entry name" value="Homeodomain-like"/>
    <property type="match status" value="2"/>
</dbReference>
<evidence type="ECO:0000259" key="4">
    <source>
        <dbReference type="PROSITE" id="PS01124"/>
    </source>
</evidence>
<keyword evidence="3" id="KW-0804">Transcription</keyword>
<dbReference type="InterPro" id="IPR018060">
    <property type="entry name" value="HTH_AraC"/>
</dbReference>
<dbReference type="EMBL" id="JBHTLU010000035">
    <property type="protein sequence ID" value="MFD1223584.1"/>
    <property type="molecule type" value="Genomic_DNA"/>
</dbReference>
<dbReference type="PROSITE" id="PS00041">
    <property type="entry name" value="HTH_ARAC_FAMILY_1"/>
    <property type="match status" value="1"/>
</dbReference>
<reference evidence="6" key="1">
    <citation type="journal article" date="2019" name="Int. J. Syst. Evol. Microbiol.">
        <title>The Global Catalogue of Microorganisms (GCM) 10K type strain sequencing project: providing services to taxonomists for standard genome sequencing and annotation.</title>
        <authorList>
            <consortium name="The Broad Institute Genomics Platform"/>
            <consortium name="The Broad Institute Genome Sequencing Center for Infectious Disease"/>
            <person name="Wu L."/>
            <person name="Ma J."/>
        </authorList>
    </citation>
    <scope>NUCLEOTIDE SEQUENCE [LARGE SCALE GENOMIC DNA]</scope>
    <source>
        <strain evidence="6">CCUG 53270</strain>
    </source>
</reference>
<evidence type="ECO:0000313" key="6">
    <source>
        <dbReference type="Proteomes" id="UP001597180"/>
    </source>
</evidence>
<dbReference type="InterPro" id="IPR014710">
    <property type="entry name" value="RmlC-like_jellyroll"/>
</dbReference>
<organism evidence="5 6">
    <name type="scientific">Paenibacillus vulneris</name>
    <dbReference type="NCBI Taxonomy" id="1133364"/>
    <lineage>
        <taxon>Bacteria</taxon>
        <taxon>Bacillati</taxon>
        <taxon>Bacillota</taxon>
        <taxon>Bacilli</taxon>
        <taxon>Bacillales</taxon>
        <taxon>Paenibacillaceae</taxon>
        <taxon>Paenibacillus</taxon>
    </lineage>
</organism>
<dbReference type="PANTHER" id="PTHR43280:SF2">
    <property type="entry name" value="HTH-TYPE TRANSCRIPTIONAL REGULATOR EXSA"/>
    <property type="match status" value="1"/>
</dbReference>
<feature type="domain" description="HTH araC/xylS-type" evidence="4">
    <location>
        <begin position="192"/>
        <end position="290"/>
    </location>
</feature>
<comment type="caution">
    <text evidence="5">The sequence shown here is derived from an EMBL/GenBank/DDBJ whole genome shotgun (WGS) entry which is preliminary data.</text>
</comment>
<dbReference type="InterPro" id="IPR018062">
    <property type="entry name" value="HTH_AraC-typ_CS"/>
</dbReference>
<sequence length="295" mass="33667">MKTSTAALTEIRSRILSANFFPFKPGQIVGPRLPYVHIFICITAGRGSVRIGDRTWQAEPGDLYYVAPGEAHLFIAEQDDPMVHASVYVDLLSPSTPKQKGDKKLNEHNASLYDLSLCADRVEFIEGFTLPVHTRLSNRPAWMEPFFTVIESYFDAAVGSDLLLRSCFESFLVRYIQHTLKPQNTFYDPRVARMIEWLGETDATSANVGEWARRLGISTAYLYELFHKQTGTSPQSYLLQCKLDKAKAYLRETNMPVTEIASLLGFSSIHYFARQFSKYVQESATQYRQRFRGFE</sequence>
<dbReference type="SUPFAM" id="SSF46689">
    <property type="entry name" value="Homeodomain-like"/>
    <property type="match status" value="2"/>
</dbReference>
<dbReference type="InterPro" id="IPR037923">
    <property type="entry name" value="HTH-like"/>
</dbReference>
<protein>
    <submittedName>
        <fullName evidence="5">Helix-turn-helix domain-containing protein</fullName>
    </submittedName>
</protein>
<dbReference type="RefSeq" id="WP_345590722.1">
    <property type="nucleotide sequence ID" value="NZ_BAABJG010000024.1"/>
</dbReference>
<name>A0ABW3UTI2_9BACL</name>
<dbReference type="SUPFAM" id="SSF51215">
    <property type="entry name" value="Regulatory protein AraC"/>
    <property type="match status" value="1"/>
</dbReference>
<accession>A0ABW3UTI2</accession>
<keyword evidence="1" id="KW-0805">Transcription regulation</keyword>
<evidence type="ECO:0000313" key="5">
    <source>
        <dbReference type="EMBL" id="MFD1223584.1"/>
    </source>
</evidence>
<evidence type="ECO:0000256" key="1">
    <source>
        <dbReference type="ARBA" id="ARBA00023015"/>
    </source>
</evidence>
<evidence type="ECO:0000256" key="3">
    <source>
        <dbReference type="ARBA" id="ARBA00023163"/>
    </source>
</evidence>
<dbReference type="Pfam" id="PF12833">
    <property type="entry name" value="HTH_18"/>
    <property type="match status" value="1"/>
</dbReference>
<gene>
    <name evidence="5" type="ORF">ACFQ4B_26025</name>
</gene>
<dbReference type="SMART" id="SM00342">
    <property type="entry name" value="HTH_ARAC"/>
    <property type="match status" value="1"/>
</dbReference>
<keyword evidence="2" id="KW-0238">DNA-binding</keyword>
<dbReference type="Proteomes" id="UP001597180">
    <property type="component" value="Unassembled WGS sequence"/>
</dbReference>
<dbReference type="InterPro" id="IPR009057">
    <property type="entry name" value="Homeodomain-like_sf"/>
</dbReference>
<dbReference type="Gene3D" id="2.60.120.10">
    <property type="entry name" value="Jelly Rolls"/>
    <property type="match status" value="1"/>
</dbReference>
<proteinExistence type="predicted"/>
<dbReference type="InterPro" id="IPR003313">
    <property type="entry name" value="AraC-bd"/>
</dbReference>
<keyword evidence="6" id="KW-1185">Reference proteome</keyword>
<evidence type="ECO:0000256" key="2">
    <source>
        <dbReference type="ARBA" id="ARBA00023125"/>
    </source>
</evidence>
<dbReference type="PROSITE" id="PS01124">
    <property type="entry name" value="HTH_ARAC_FAMILY_2"/>
    <property type="match status" value="1"/>
</dbReference>